<sequence>MELGLRFRLILRELEESVDLSSTSKLWFASLISIDPIISPCIPAPVTMPIKKFGTIAATFIIRLSTTIILMKRTKAK</sequence>
<dbReference type="PaxDb" id="4081-Solyc01g105430.2.1"/>
<dbReference type="InParanoid" id="A0A3Q7ER78"/>
<proteinExistence type="predicted"/>
<evidence type="ECO:0000313" key="1">
    <source>
        <dbReference type="EnsemblPlants" id="Solyc01g105430.3.1"/>
    </source>
</evidence>
<dbReference type="AlphaFoldDB" id="A0A3Q7ER78"/>
<keyword evidence="2" id="KW-1185">Reference proteome</keyword>
<dbReference type="Gramene" id="Solyc01g105430.3.1">
    <property type="protein sequence ID" value="Solyc01g105430.3.1"/>
    <property type="gene ID" value="Solyc01g105430.3"/>
</dbReference>
<evidence type="ECO:0000313" key="2">
    <source>
        <dbReference type="Proteomes" id="UP000004994"/>
    </source>
</evidence>
<reference evidence="1" key="1">
    <citation type="journal article" date="2012" name="Nature">
        <title>The tomato genome sequence provides insights into fleshy fruit evolution.</title>
        <authorList>
            <consortium name="Tomato Genome Consortium"/>
        </authorList>
    </citation>
    <scope>NUCLEOTIDE SEQUENCE [LARGE SCALE GENOMIC DNA]</scope>
    <source>
        <strain evidence="1">cv. Heinz 1706</strain>
    </source>
</reference>
<organism evidence="1">
    <name type="scientific">Solanum lycopersicum</name>
    <name type="common">Tomato</name>
    <name type="synonym">Lycopersicon esculentum</name>
    <dbReference type="NCBI Taxonomy" id="4081"/>
    <lineage>
        <taxon>Eukaryota</taxon>
        <taxon>Viridiplantae</taxon>
        <taxon>Streptophyta</taxon>
        <taxon>Embryophyta</taxon>
        <taxon>Tracheophyta</taxon>
        <taxon>Spermatophyta</taxon>
        <taxon>Magnoliopsida</taxon>
        <taxon>eudicotyledons</taxon>
        <taxon>Gunneridae</taxon>
        <taxon>Pentapetalae</taxon>
        <taxon>asterids</taxon>
        <taxon>lamiids</taxon>
        <taxon>Solanales</taxon>
        <taxon>Solanaceae</taxon>
        <taxon>Solanoideae</taxon>
        <taxon>Solaneae</taxon>
        <taxon>Solanum</taxon>
        <taxon>Solanum subgen. Lycopersicon</taxon>
    </lineage>
</organism>
<protein>
    <submittedName>
        <fullName evidence="1">Uncharacterized protein</fullName>
    </submittedName>
</protein>
<name>A0A3Q7ER78_SOLLC</name>
<dbReference type="EnsemblPlants" id="Solyc01g105430.3.1">
    <property type="protein sequence ID" value="Solyc01g105430.3.1"/>
    <property type="gene ID" value="Solyc01g105430.3"/>
</dbReference>
<accession>A0A3Q7ER78</accession>
<dbReference type="Proteomes" id="UP000004994">
    <property type="component" value="Chromosome 1"/>
</dbReference>
<reference evidence="1" key="2">
    <citation type="submission" date="2019-01" db="UniProtKB">
        <authorList>
            <consortium name="EnsemblPlants"/>
        </authorList>
    </citation>
    <scope>IDENTIFICATION</scope>
    <source>
        <strain evidence="1">cv. Heinz 1706</strain>
    </source>
</reference>